<dbReference type="Proteomes" id="UP000008370">
    <property type="component" value="Unassembled WGS sequence"/>
</dbReference>
<protein>
    <submittedName>
        <fullName evidence="1">Uncharacterized protein</fullName>
    </submittedName>
</protein>
<dbReference type="AlphaFoldDB" id="K5URV2"/>
<dbReference type="STRING" id="650164.K5URV2"/>
<dbReference type="RefSeq" id="XP_007398967.1">
    <property type="nucleotide sequence ID" value="XM_007398905.1"/>
</dbReference>
<dbReference type="OrthoDB" id="2731295at2759"/>
<dbReference type="HOGENOM" id="CLU_1210206_0_0_1"/>
<dbReference type="InParanoid" id="K5URV2"/>
<gene>
    <name evidence="1" type="ORF">PHACADRAFT_198672</name>
</gene>
<proteinExistence type="predicted"/>
<dbReference type="EMBL" id="JH930475">
    <property type="protein sequence ID" value="EKM52626.1"/>
    <property type="molecule type" value="Genomic_DNA"/>
</dbReference>
<reference evidence="1 2" key="1">
    <citation type="journal article" date="2012" name="BMC Genomics">
        <title>Comparative genomics of the white-rot fungi, Phanerochaete carnosa and P. chrysosporium, to elucidate the genetic basis of the distinct wood types they colonize.</title>
        <authorList>
            <person name="Suzuki H."/>
            <person name="MacDonald J."/>
            <person name="Syed K."/>
            <person name="Salamov A."/>
            <person name="Hori C."/>
            <person name="Aerts A."/>
            <person name="Henrissat B."/>
            <person name="Wiebenga A."/>
            <person name="vanKuyk P.A."/>
            <person name="Barry K."/>
            <person name="Lindquist E."/>
            <person name="LaButti K."/>
            <person name="Lapidus A."/>
            <person name="Lucas S."/>
            <person name="Coutinho P."/>
            <person name="Gong Y."/>
            <person name="Samejima M."/>
            <person name="Mahadevan R."/>
            <person name="Abou-Zaid M."/>
            <person name="de Vries R.P."/>
            <person name="Igarashi K."/>
            <person name="Yadav J.S."/>
            <person name="Grigoriev I.V."/>
            <person name="Master E.R."/>
        </authorList>
    </citation>
    <scope>NUCLEOTIDE SEQUENCE [LARGE SCALE GENOMIC DNA]</scope>
    <source>
        <strain evidence="1 2">HHB-10118-sp</strain>
    </source>
</reference>
<evidence type="ECO:0000313" key="1">
    <source>
        <dbReference type="EMBL" id="EKM52626.1"/>
    </source>
</evidence>
<keyword evidence="2" id="KW-1185">Reference proteome</keyword>
<sequence>MHHLPYRGRNNLMQVSDFEHCKHTSANWFLRTAGRSTTYMARLIWFTSGHFPHSAFHEHFNFEGNQRCGVDVETRDHIWFDCDLWIKKHKPPNAEIERMHRGERGVHAALDLLPPTPPGMSLLEHFLQDWRETPIALDDVTEFLRLNPIVGTFTWLELVDQALGDWAHGKDDSLVLLKVDLHTGDLTEFVQSYALVGTHAVTDTFEFDNAGVTVLQAEFGLAAAKAKNR</sequence>
<organism evidence="1 2">
    <name type="scientific">Phanerochaete carnosa (strain HHB-10118-sp)</name>
    <name type="common">White-rot fungus</name>
    <name type="synonym">Peniophora carnosa</name>
    <dbReference type="NCBI Taxonomy" id="650164"/>
    <lineage>
        <taxon>Eukaryota</taxon>
        <taxon>Fungi</taxon>
        <taxon>Dikarya</taxon>
        <taxon>Basidiomycota</taxon>
        <taxon>Agaricomycotina</taxon>
        <taxon>Agaricomycetes</taxon>
        <taxon>Polyporales</taxon>
        <taxon>Phanerochaetaceae</taxon>
        <taxon>Phanerochaete</taxon>
    </lineage>
</organism>
<evidence type="ECO:0000313" key="2">
    <source>
        <dbReference type="Proteomes" id="UP000008370"/>
    </source>
</evidence>
<dbReference type="GeneID" id="18911347"/>
<name>K5URV2_PHACS</name>
<accession>K5URV2</accession>
<dbReference type="KEGG" id="pco:PHACADRAFT_198672"/>